<feature type="non-terminal residue" evidence="2">
    <location>
        <position position="1"/>
    </location>
</feature>
<protein>
    <submittedName>
        <fullName evidence="2">Uncharacterized protein</fullName>
    </submittedName>
</protein>
<dbReference type="SUPFAM" id="SSF54556">
    <property type="entry name" value="Chitinase insertion domain"/>
    <property type="match status" value="1"/>
</dbReference>
<dbReference type="InterPro" id="IPR029070">
    <property type="entry name" value="Chitinase_insertion_sf"/>
</dbReference>
<dbReference type="Gene3D" id="3.20.20.80">
    <property type="entry name" value="Glycosidases"/>
    <property type="match status" value="1"/>
</dbReference>
<comment type="caution">
    <text evidence="2">The sequence shown here is derived from an EMBL/GenBank/DDBJ whole genome shotgun (WGS) entry which is preliminary data.</text>
</comment>
<dbReference type="Proteomes" id="UP000682733">
    <property type="component" value="Unassembled WGS sequence"/>
</dbReference>
<sequence>IGLEGLGHTFQLKDPLVSDFQAPVLGVGYGSGWITFIDYCLLTRTAGSHWDDEAKVNFTFIRDQWANCGDVRGAMEKVLFVKQNGYGGAFSWLQLEIVQIKISQLFNAEKFQTAEY</sequence>
<name>A0A8S2WB96_9BILA</name>
<evidence type="ECO:0000313" key="3">
    <source>
        <dbReference type="Proteomes" id="UP000682733"/>
    </source>
</evidence>
<proteinExistence type="predicted"/>
<dbReference type="AlphaFoldDB" id="A0A8S2WB96"/>
<organism evidence="2 3">
    <name type="scientific">Didymodactylos carnosus</name>
    <dbReference type="NCBI Taxonomy" id="1234261"/>
    <lineage>
        <taxon>Eukaryota</taxon>
        <taxon>Metazoa</taxon>
        <taxon>Spiralia</taxon>
        <taxon>Gnathifera</taxon>
        <taxon>Rotifera</taxon>
        <taxon>Eurotatoria</taxon>
        <taxon>Bdelloidea</taxon>
        <taxon>Philodinida</taxon>
        <taxon>Philodinidae</taxon>
        <taxon>Didymodactylos</taxon>
    </lineage>
</organism>
<accession>A0A8S2WB96</accession>
<dbReference type="Gene3D" id="3.10.50.10">
    <property type="match status" value="1"/>
</dbReference>
<reference evidence="2" key="1">
    <citation type="submission" date="2021-02" db="EMBL/GenBank/DDBJ databases">
        <authorList>
            <person name="Nowell W R."/>
        </authorList>
    </citation>
    <scope>NUCLEOTIDE SEQUENCE</scope>
</reference>
<evidence type="ECO:0000313" key="2">
    <source>
        <dbReference type="EMBL" id="CAF4433377.1"/>
    </source>
</evidence>
<dbReference type="EMBL" id="CAJOBA010079233">
    <property type="protein sequence ID" value="CAF4433377.1"/>
    <property type="molecule type" value="Genomic_DNA"/>
</dbReference>
<dbReference type="Proteomes" id="UP000677228">
    <property type="component" value="Unassembled WGS sequence"/>
</dbReference>
<evidence type="ECO:0000313" key="1">
    <source>
        <dbReference type="EMBL" id="CAF1616509.1"/>
    </source>
</evidence>
<gene>
    <name evidence="1" type="ORF">OVA965_LOCUS42949</name>
    <name evidence="2" type="ORF">TMI583_LOCUS45018</name>
</gene>
<dbReference type="EMBL" id="CAJNOK010054653">
    <property type="protein sequence ID" value="CAF1616509.1"/>
    <property type="molecule type" value="Genomic_DNA"/>
</dbReference>